<evidence type="ECO:0000256" key="2">
    <source>
        <dbReference type="ARBA" id="ARBA00007495"/>
    </source>
</evidence>
<dbReference type="EMBL" id="BAAABY010000009">
    <property type="protein sequence ID" value="GAA0449571.1"/>
    <property type="molecule type" value="Genomic_DNA"/>
</dbReference>
<dbReference type="InterPro" id="IPR001000">
    <property type="entry name" value="GH10_dom"/>
</dbReference>
<evidence type="ECO:0000313" key="12">
    <source>
        <dbReference type="Proteomes" id="UP001500909"/>
    </source>
</evidence>
<dbReference type="InterPro" id="IPR044846">
    <property type="entry name" value="GH10"/>
</dbReference>
<evidence type="ECO:0000256" key="5">
    <source>
        <dbReference type="ARBA" id="ARBA00022801"/>
    </source>
</evidence>
<feature type="domain" description="GH10" evidence="10">
    <location>
        <begin position="1"/>
        <end position="312"/>
    </location>
</feature>
<keyword evidence="4" id="KW-0732">Signal</keyword>
<reference evidence="12" key="1">
    <citation type="journal article" date="2019" name="Int. J. Syst. Evol. Microbiol.">
        <title>The Global Catalogue of Microorganisms (GCM) 10K type strain sequencing project: providing services to taxonomists for standard genome sequencing and annotation.</title>
        <authorList>
            <consortium name="The Broad Institute Genomics Platform"/>
            <consortium name="The Broad Institute Genome Sequencing Center for Infectious Disease"/>
            <person name="Wu L."/>
            <person name="Ma J."/>
        </authorList>
    </citation>
    <scope>NUCLEOTIDE SEQUENCE [LARGE SCALE GENOMIC DNA]</scope>
    <source>
        <strain evidence="12">JCM 4805</strain>
    </source>
</reference>
<evidence type="ECO:0000256" key="6">
    <source>
        <dbReference type="ARBA" id="ARBA00023277"/>
    </source>
</evidence>
<comment type="catalytic activity">
    <reaction evidence="1 9">
        <text>Endohydrolysis of (1-&gt;4)-beta-D-xylosidic linkages in xylans.</text>
        <dbReference type="EC" id="3.2.1.8"/>
    </reaction>
</comment>
<keyword evidence="6 9" id="KW-0119">Carbohydrate metabolism</keyword>
<comment type="caution">
    <text evidence="11">The sequence shown here is derived from an EMBL/GenBank/DDBJ whole genome shotgun (WGS) entry which is preliminary data.</text>
</comment>
<dbReference type="InterPro" id="IPR017853">
    <property type="entry name" value="GH"/>
</dbReference>
<dbReference type="SMART" id="SM00633">
    <property type="entry name" value="Glyco_10"/>
    <property type="match status" value="1"/>
</dbReference>
<dbReference type="Pfam" id="PF00331">
    <property type="entry name" value="Glyco_hydro_10"/>
    <property type="match status" value="1"/>
</dbReference>
<comment type="similarity">
    <text evidence="2 9">Belongs to the glycosyl hydrolase 10 (cellulase F) family.</text>
</comment>
<evidence type="ECO:0000256" key="1">
    <source>
        <dbReference type="ARBA" id="ARBA00000681"/>
    </source>
</evidence>
<keyword evidence="7 9" id="KW-0326">Glycosidase</keyword>
<dbReference type="PANTHER" id="PTHR31490">
    <property type="entry name" value="GLYCOSYL HYDROLASE"/>
    <property type="match status" value="1"/>
</dbReference>
<organism evidence="11 12">
    <name type="scientific">Streptomyces olivaceiscleroticus</name>
    <dbReference type="NCBI Taxonomy" id="68245"/>
    <lineage>
        <taxon>Bacteria</taxon>
        <taxon>Bacillati</taxon>
        <taxon>Actinomycetota</taxon>
        <taxon>Actinomycetes</taxon>
        <taxon>Kitasatosporales</taxon>
        <taxon>Streptomycetaceae</taxon>
        <taxon>Streptomyces</taxon>
    </lineage>
</organism>
<dbReference type="PROSITE" id="PS51760">
    <property type="entry name" value="GH10_2"/>
    <property type="match status" value="1"/>
</dbReference>
<dbReference type="PANTHER" id="PTHR31490:SF88">
    <property type="entry name" value="BETA-XYLANASE"/>
    <property type="match status" value="1"/>
</dbReference>
<accession>A0ABP3JG56</accession>
<evidence type="ECO:0000256" key="9">
    <source>
        <dbReference type="RuleBase" id="RU361174"/>
    </source>
</evidence>
<dbReference type="EC" id="3.2.1.8" evidence="9"/>
<evidence type="ECO:0000259" key="10">
    <source>
        <dbReference type="PROSITE" id="PS51760"/>
    </source>
</evidence>
<evidence type="ECO:0000256" key="7">
    <source>
        <dbReference type="ARBA" id="ARBA00023295"/>
    </source>
</evidence>
<protein>
    <recommendedName>
        <fullName evidence="9">Beta-xylanase</fullName>
        <ecNumber evidence="9">3.2.1.8</ecNumber>
    </recommendedName>
</protein>
<keyword evidence="5 9" id="KW-0378">Hydrolase</keyword>
<name>A0ABP3JG56_9ACTN</name>
<evidence type="ECO:0000256" key="3">
    <source>
        <dbReference type="ARBA" id="ARBA00022651"/>
    </source>
</evidence>
<dbReference type="PRINTS" id="PR00134">
    <property type="entry name" value="GLHYDRLASE10"/>
</dbReference>
<evidence type="ECO:0000313" key="11">
    <source>
        <dbReference type="EMBL" id="GAA0449571.1"/>
    </source>
</evidence>
<dbReference type="SUPFAM" id="SSF51445">
    <property type="entry name" value="(Trans)glycosidases"/>
    <property type="match status" value="1"/>
</dbReference>
<evidence type="ECO:0000256" key="4">
    <source>
        <dbReference type="ARBA" id="ARBA00022729"/>
    </source>
</evidence>
<keyword evidence="8 9" id="KW-0624">Polysaccharide degradation</keyword>
<proteinExistence type="inferred from homology"/>
<gene>
    <name evidence="11" type="ORF">GCM10010361_12030</name>
</gene>
<dbReference type="Gene3D" id="3.20.20.80">
    <property type="entry name" value="Glycosidases"/>
    <property type="match status" value="1"/>
</dbReference>
<dbReference type="RefSeq" id="WP_346093574.1">
    <property type="nucleotide sequence ID" value="NZ_BAAABY010000009.1"/>
</dbReference>
<dbReference type="Proteomes" id="UP001500909">
    <property type="component" value="Unassembled WGS sequence"/>
</dbReference>
<sequence length="332" mass="35935">MTLRALAARHGLGFGAALTDSGLTDPRYLALAATQFSSVTPENAMKWDHVERVRHTRTWDPADALARFAARHGQELRGHPLVWHDQLPHWLTEGHFTPGELAALLHTHVTTLTRRYAGAVTAWDVVNEPVEEDGSLCRTLWREALGPDYIAQALTWAHTVDPEARLYLNEFGALDESPKTKGLHDLAASLLDRGIPLHGIGFQCHLLLGQEAPALARTLNRFAELGLEVAVTELSVRMLPPVTPAKLAAQAATYRAVVEECLAVPACTGLTVWGVGDADSWVPQGSRSPYGTPTLYDGAYRPKPAREAVARALAAAPDGGLGTRAGHTAEQR</sequence>
<evidence type="ECO:0000256" key="8">
    <source>
        <dbReference type="ARBA" id="ARBA00023326"/>
    </source>
</evidence>
<keyword evidence="12" id="KW-1185">Reference proteome</keyword>
<keyword evidence="3" id="KW-0858">Xylan degradation</keyword>